<keyword evidence="2 4" id="KW-0548">Nucleotidyltransferase</keyword>
<gene>
    <name evidence="4" type="ORF">C1E23_01265</name>
</gene>
<accession>A0A4Q7ISJ6</accession>
<evidence type="ECO:0000313" key="4">
    <source>
        <dbReference type="EMBL" id="RZQ54942.1"/>
    </source>
</evidence>
<dbReference type="EMBL" id="PPSX01000005">
    <property type="protein sequence ID" value="RZQ54942.1"/>
    <property type="molecule type" value="Genomic_DNA"/>
</dbReference>
<dbReference type="Pfam" id="PF01467">
    <property type="entry name" value="CTP_transf_like"/>
    <property type="match status" value="1"/>
</dbReference>
<keyword evidence="1 4" id="KW-0808">Transferase</keyword>
<organism evidence="4 5">
    <name type="scientific">Pseudoalteromonas phenolica</name>
    <dbReference type="NCBI Taxonomy" id="161398"/>
    <lineage>
        <taxon>Bacteria</taxon>
        <taxon>Pseudomonadati</taxon>
        <taxon>Pseudomonadota</taxon>
        <taxon>Gammaproteobacteria</taxon>
        <taxon>Alteromonadales</taxon>
        <taxon>Pseudoalteromonadaceae</taxon>
        <taxon>Pseudoalteromonas</taxon>
    </lineage>
</organism>
<dbReference type="PANTHER" id="PTHR43793:SF1">
    <property type="entry name" value="FAD SYNTHASE"/>
    <property type="match status" value="1"/>
</dbReference>
<dbReference type="InterPro" id="IPR050385">
    <property type="entry name" value="Archaeal_FAD_synthase"/>
</dbReference>
<dbReference type="AlphaFoldDB" id="A0A4Q7ISJ6"/>
<dbReference type="GO" id="GO:0016779">
    <property type="term" value="F:nucleotidyltransferase activity"/>
    <property type="evidence" value="ECO:0007669"/>
    <property type="project" value="UniProtKB-KW"/>
</dbReference>
<dbReference type="PANTHER" id="PTHR43793">
    <property type="entry name" value="FAD SYNTHASE"/>
    <property type="match status" value="1"/>
</dbReference>
<evidence type="ECO:0000256" key="2">
    <source>
        <dbReference type="ARBA" id="ARBA00022695"/>
    </source>
</evidence>
<dbReference type="Proteomes" id="UP000291338">
    <property type="component" value="Unassembled WGS sequence"/>
</dbReference>
<proteinExistence type="predicted"/>
<evidence type="ECO:0000256" key="1">
    <source>
        <dbReference type="ARBA" id="ARBA00022679"/>
    </source>
</evidence>
<reference evidence="4 5" key="1">
    <citation type="submission" date="2018-01" db="EMBL/GenBank/DDBJ databases">
        <title>Co-occurrence of chitin degradation, pigmentation and bioactivity in marine Pseudoalteromonas.</title>
        <authorList>
            <person name="Paulsen S."/>
            <person name="Gram L."/>
            <person name="Machado H."/>
        </authorList>
    </citation>
    <scope>NUCLEOTIDE SEQUENCE [LARGE SCALE GENOMIC DNA]</scope>
    <source>
        <strain evidence="4 5">S3898</strain>
    </source>
</reference>
<dbReference type="RefSeq" id="WP_130253833.1">
    <property type="nucleotide sequence ID" value="NZ_PPSX01000005.1"/>
</dbReference>
<protein>
    <submittedName>
        <fullName evidence="4">Glycerol-3-phosphate cytidylyltransferase</fullName>
    </submittedName>
</protein>
<dbReference type="InterPro" id="IPR014729">
    <property type="entry name" value="Rossmann-like_a/b/a_fold"/>
</dbReference>
<sequence>MKVVVTFGTFDVFHVGHLKILKRASELGDKLVVGVSSDALNIKKKSRAPIYSEAERCEIISSLKFVDDVFLEYSLEEKANYLRSHNANLLVMGCDWEGKFDWIKDEVDCEVIYLPRTPSISTTEIIEIAGGIHNNA</sequence>
<name>A0A4Q7ISJ6_9GAMM</name>
<comment type="caution">
    <text evidence="4">The sequence shown here is derived from an EMBL/GenBank/DDBJ whole genome shotgun (WGS) entry which is preliminary data.</text>
</comment>
<dbReference type="SUPFAM" id="SSF52374">
    <property type="entry name" value="Nucleotidylyl transferase"/>
    <property type="match status" value="1"/>
</dbReference>
<dbReference type="NCBIfam" id="TIGR00125">
    <property type="entry name" value="cyt_tran_rel"/>
    <property type="match status" value="1"/>
</dbReference>
<dbReference type="InterPro" id="IPR004821">
    <property type="entry name" value="Cyt_trans-like"/>
</dbReference>
<feature type="domain" description="Cytidyltransferase-like" evidence="3">
    <location>
        <begin position="6"/>
        <end position="127"/>
    </location>
</feature>
<evidence type="ECO:0000259" key="3">
    <source>
        <dbReference type="Pfam" id="PF01467"/>
    </source>
</evidence>
<dbReference type="Gene3D" id="3.40.50.620">
    <property type="entry name" value="HUPs"/>
    <property type="match status" value="1"/>
</dbReference>
<evidence type="ECO:0000313" key="5">
    <source>
        <dbReference type="Proteomes" id="UP000291338"/>
    </source>
</evidence>